<proteinExistence type="predicted"/>
<dbReference type="Gene3D" id="3.90.226.10">
    <property type="entry name" value="2-enoyl-CoA Hydratase, Chain A, domain 1"/>
    <property type="match status" value="1"/>
</dbReference>
<keyword evidence="3 5" id="KW-1133">Transmembrane helix</keyword>
<dbReference type="GO" id="GO:0005886">
    <property type="term" value="C:plasma membrane"/>
    <property type="evidence" value="ECO:0007669"/>
    <property type="project" value="TreeGrafter"/>
</dbReference>
<evidence type="ECO:0000256" key="4">
    <source>
        <dbReference type="ARBA" id="ARBA00023136"/>
    </source>
</evidence>
<keyword evidence="6" id="KW-0732">Signal</keyword>
<feature type="domain" description="NfeD integral membrane" evidence="8">
    <location>
        <begin position="237"/>
        <end position="350"/>
    </location>
</feature>
<feature type="transmembrane region" description="Helical" evidence="5">
    <location>
        <begin position="331"/>
        <end position="349"/>
    </location>
</feature>
<gene>
    <name evidence="10" type="primary">yqeZ</name>
    <name evidence="10" type="ORF">GCM10010978_32780</name>
</gene>
<keyword evidence="4 5" id="KW-0472">Membrane</keyword>
<feature type="transmembrane region" description="Helical" evidence="5">
    <location>
        <begin position="281"/>
        <end position="299"/>
    </location>
</feature>
<dbReference type="Pfam" id="PF25145">
    <property type="entry name" value="NfeD1b_N"/>
    <property type="match status" value="1"/>
</dbReference>
<evidence type="ECO:0000259" key="7">
    <source>
        <dbReference type="Pfam" id="PF01957"/>
    </source>
</evidence>
<evidence type="ECO:0000256" key="1">
    <source>
        <dbReference type="ARBA" id="ARBA00004141"/>
    </source>
</evidence>
<reference evidence="10" key="1">
    <citation type="journal article" date="2014" name="Int. J. Syst. Evol. Microbiol.">
        <title>Complete genome sequence of Corynebacterium casei LMG S-19264T (=DSM 44701T), isolated from a smear-ripened cheese.</title>
        <authorList>
            <consortium name="US DOE Joint Genome Institute (JGI-PGF)"/>
            <person name="Walter F."/>
            <person name="Albersmeier A."/>
            <person name="Kalinowski J."/>
            <person name="Ruckert C."/>
        </authorList>
    </citation>
    <scope>NUCLEOTIDE SEQUENCE</scope>
    <source>
        <strain evidence="10">CGMCC 1.12360</strain>
    </source>
</reference>
<feature type="domain" description="NfeD1b N-terminal" evidence="9">
    <location>
        <begin position="33"/>
        <end position="219"/>
    </location>
</feature>
<evidence type="ECO:0000313" key="11">
    <source>
        <dbReference type="Proteomes" id="UP000602050"/>
    </source>
</evidence>
<sequence>MRMLRFLTLLIVFLFPFQIADISAEDDGGGKLVYIIPVEREVERGLEAFLKRTTTEAIESGADHIILEIDTPGGRVDSAGQIATLLQNLEVPTTSFIINEALSAGSYIALNTDNIYFVPHATMGASGVINSDGTAAEEKAQSAWIEKMSSAAESKGRDPLYAVAMADPNIDLPEYGAPRGKFLTLSPNDAVEVGYAEGIVNDRVELLHELGLSKATVVETEPTLAEEVARFLTNPIVYSILLSVASLGLIVELYSPGFGVPGIMGLTALILFFYGHIVAGLAGMEAIILLLAGIILIVAELFVPGGILGLLGAGAIIGSLLMSGYDVGQMAFSIGIAFLIAIAASVILFRRVGLEKGIFRHIILRESTATELGYVSAKNRLDLIGLEGIALTPLRPSGTGEFNGERIDIVSEGGFIEKGKRIKVVKVEGVRVVVREI</sequence>
<evidence type="ECO:0000256" key="3">
    <source>
        <dbReference type="ARBA" id="ARBA00022989"/>
    </source>
</evidence>
<dbReference type="SUPFAM" id="SSF141322">
    <property type="entry name" value="NfeD domain-like"/>
    <property type="match status" value="1"/>
</dbReference>
<dbReference type="InterPro" id="IPR056738">
    <property type="entry name" value="NfeD1b_N"/>
</dbReference>
<dbReference type="InterPro" id="IPR056739">
    <property type="entry name" value="NfeD_membrane"/>
</dbReference>
<evidence type="ECO:0008006" key="12">
    <source>
        <dbReference type="Google" id="ProtNLM"/>
    </source>
</evidence>
<keyword evidence="2 5" id="KW-0812">Transmembrane</keyword>
<feature type="chain" id="PRO_5038424802" description="Nodulation protein NfeD" evidence="6">
    <location>
        <begin position="21"/>
        <end position="437"/>
    </location>
</feature>
<dbReference type="AlphaFoldDB" id="A0A8J2XHW8"/>
<evidence type="ECO:0000256" key="2">
    <source>
        <dbReference type="ARBA" id="ARBA00022692"/>
    </source>
</evidence>
<comment type="subcellular location">
    <subcellularLocation>
        <location evidence="1">Membrane</location>
        <topology evidence="1">Multi-pass membrane protein</topology>
    </subcellularLocation>
</comment>
<evidence type="ECO:0000313" key="10">
    <source>
        <dbReference type="EMBL" id="GFZ91839.1"/>
    </source>
</evidence>
<feature type="signal peptide" evidence="6">
    <location>
        <begin position="1"/>
        <end position="20"/>
    </location>
</feature>
<dbReference type="PANTHER" id="PTHR33507">
    <property type="entry name" value="INNER MEMBRANE PROTEIN YBBJ"/>
    <property type="match status" value="1"/>
</dbReference>
<dbReference type="InterPro" id="IPR002810">
    <property type="entry name" value="NfeD-like_C"/>
</dbReference>
<reference evidence="10" key="2">
    <citation type="submission" date="2020-09" db="EMBL/GenBank/DDBJ databases">
        <authorList>
            <person name="Sun Q."/>
            <person name="Zhou Y."/>
        </authorList>
    </citation>
    <scope>NUCLEOTIDE SEQUENCE</scope>
    <source>
        <strain evidence="10">CGMCC 1.12360</strain>
    </source>
</reference>
<dbReference type="CDD" id="cd07021">
    <property type="entry name" value="Clp_protease_NfeD_like"/>
    <property type="match status" value="1"/>
</dbReference>
<evidence type="ECO:0000259" key="8">
    <source>
        <dbReference type="Pfam" id="PF24961"/>
    </source>
</evidence>
<evidence type="ECO:0000256" key="6">
    <source>
        <dbReference type="SAM" id="SignalP"/>
    </source>
</evidence>
<dbReference type="PANTHER" id="PTHR33507:SF3">
    <property type="entry name" value="INNER MEMBRANE PROTEIN YBBJ"/>
    <property type="match status" value="1"/>
</dbReference>
<accession>A0A8J2XHW8</accession>
<dbReference type="SUPFAM" id="SSF52096">
    <property type="entry name" value="ClpP/crotonase"/>
    <property type="match status" value="1"/>
</dbReference>
<evidence type="ECO:0000256" key="5">
    <source>
        <dbReference type="SAM" id="Phobius"/>
    </source>
</evidence>
<dbReference type="Pfam" id="PF01957">
    <property type="entry name" value="NfeD"/>
    <property type="match status" value="1"/>
</dbReference>
<organism evidence="10 11">
    <name type="scientific">Compostibacillus humi</name>
    <dbReference type="NCBI Taxonomy" id="1245525"/>
    <lineage>
        <taxon>Bacteria</taxon>
        <taxon>Bacillati</taxon>
        <taxon>Bacillota</taxon>
        <taxon>Bacilli</taxon>
        <taxon>Bacillales</taxon>
        <taxon>Bacillaceae</taxon>
        <taxon>Compostibacillus</taxon>
    </lineage>
</organism>
<name>A0A8J2XHW8_9BACI</name>
<feature type="domain" description="NfeD-like C-terminal" evidence="7">
    <location>
        <begin position="382"/>
        <end position="435"/>
    </location>
</feature>
<keyword evidence="11" id="KW-1185">Reference proteome</keyword>
<dbReference type="Gene3D" id="2.40.50.140">
    <property type="entry name" value="Nucleic acid-binding proteins"/>
    <property type="match status" value="1"/>
</dbReference>
<dbReference type="InterPro" id="IPR052165">
    <property type="entry name" value="Membrane_assoc_protease"/>
</dbReference>
<dbReference type="Pfam" id="PF24961">
    <property type="entry name" value="NfeD_membrane"/>
    <property type="match status" value="1"/>
</dbReference>
<dbReference type="InterPro" id="IPR029045">
    <property type="entry name" value="ClpP/crotonase-like_dom_sf"/>
</dbReference>
<dbReference type="EMBL" id="BMEV01000122">
    <property type="protein sequence ID" value="GFZ91839.1"/>
    <property type="molecule type" value="Genomic_DNA"/>
</dbReference>
<evidence type="ECO:0000259" key="9">
    <source>
        <dbReference type="Pfam" id="PF25145"/>
    </source>
</evidence>
<feature type="transmembrane region" description="Helical" evidence="5">
    <location>
        <begin position="258"/>
        <end position="275"/>
    </location>
</feature>
<comment type="caution">
    <text evidence="10">The sequence shown here is derived from an EMBL/GenBank/DDBJ whole genome shotgun (WGS) entry which is preliminary data.</text>
</comment>
<dbReference type="Proteomes" id="UP000602050">
    <property type="component" value="Unassembled WGS sequence"/>
</dbReference>
<dbReference type="InterPro" id="IPR012340">
    <property type="entry name" value="NA-bd_OB-fold"/>
</dbReference>
<protein>
    <recommendedName>
        <fullName evidence="12">Nodulation protein NfeD</fullName>
    </recommendedName>
</protein>